<proteinExistence type="predicted"/>
<sequence>MGPNVSYQVPRVEPLEVNSRSIPITSVAESFLDSRRSITPSPSGSPRSSQNLQVDANGNEVRRGRAPAVTFNIIDRSERKDVGPGYSKYVAGSKDMKKMKTTKKTSLLQVWEREVGNERILFGL</sequence>
<organism evidence="2 3">
    <name type="scientific">Lactuca virosa</name>
    <dbReference type="NCBI Taxonomy" id="75947"/>
    <lineage>
        <taxon>Eukaryota</taxon>
        <taxon>Viridiplantae</taxon>
        <taxon>Streptophyta</taxon>
        <taxon>Embryophyta</taxon>
        <taxon>Tracheophyta</taxon>
        <taxon>Spermatophyta</taxon>
        <taxon>Magnoliopsida</taxon>
        <taxon>eudicotyledons</taxon>
        <taxon>Gunneridae</taxon>
        <taxon>Pentapetalae</taxon>
        <taxon>asterids</taxon>
        <taxon>campanulids</taxon>
        <taxon>Asterales</taxon>
        <taxon>Asteraceae</taxon>
        <taxon>Cichorioideae</taxon>
        <taxon>Cichorieae</taxon>
        <taxon>Lactucinae</taxon>
        <taxon>Lactuca</taxon>
    </lineage>
</organism>
<dbReference type="EMBL" id="CAKMRJ010005634">
    <property type="protein sequence ID" value="CAH1450926.1"/>
    <property type="molecule type" value="Genomic_DNA"/>
</dbReference>
<comment type="caution">
    <text evidence="2">The sequence shown here is derived from an EMBL/GenBank/DDBJ whole genome shotgun (WGS) entry which is preliminary data.</text>
</comment>
<gene>
    <name evidence="2" type="ORF">LVIROSA_LOCUS36315</name>
</gene>
<dbReference type="AlphaFoldDB" id="A0AAU9PKT6"/>
<reference evidence="2 3" key="1">
    <citation type="submission" date="2022-01" db="EMBL/GenBank/DDBJ databases">
        <authorList>
            <person name="Xiong W."/>
            <person name="Schranz E."/>
        </authorList>
    </citation>
    <scope>NUCLEOTIDE SEQUENCE [LARGE SCALE GENOMIC DNA]</scope>
</reference>
<dbReference type="Proteomes" id="UP001157418">
    <property type="component" value="Unassembled WGS sequence"/>
</dbReference>
<keyword evidence="3" id="KW-1185">Reference proteome</keyword>
<evidence type="ECO:0000313" key="3">
    <source>
        <dbReference type="Proteomes" id="UP001157418"/>
    </source>
</evidence>
<feature type="region of interest" description="Disordered" evidence="1">
    <location>
        <begin position="33"/>
        <end position="61"/>
    </location>
</feature>
<name>A0AAU9PKT6_9ASTR</name>
<feature type="compositionally biased region" description="Polar residues" evidence="1">
    <location>
        <begin position="37"/>
        <end position="56"/>
    </location>
</feature>
<protein>
    <submittedName>
        <fullName evidence="2">Uncharacterized protein</fullName>
    </submittedName>
</protein>
<evidence type="ECO:0000313" key="2">
    <source>
        <dbReference type="EMBL" id="CAH1450926.1"/>
    </source>
</evidence>
<accession>A0AAU9PKT6</accession>
<evidence type="ECO:0000256" key="1">
    <source>
        <dbReference type="SAM" id="MobiDB-lite"/>
    </source>
</evidence>